<gene>
    <name evidence="2" type="ORF">AKJ09_10269</name>
</gene>
<protein>
    <recommendedName>
        <fullName evidence="4">Lipoprotein</fullName>
    </recommendedName>
</protein>
<evidence type="ECO:0008006" key="4">
    <source>
        <dbReference type="Google" id="ProtNLM"/>
    </source>
</evidence>
<dbReference type="Proteomes" id="UP000064967">
    <property type="component" value="Chromosome"/>
</dbReference>
<dbReference type="RefSeq" id="WP_146654347.1">
    <property type="nucleotide sequence ID" value="NZ_CP012333.1"/>
</dbReference>
<accession>A0A0K1QCU3</accession>
<evidence type="ECO:0000313" key="3">
    <source>
        <dbReference type="Proteomes" id="UP000064967"/>
    </source>
</evidence>
<dbReference type="STRING" id="1391654.AKJ09_10269"/>
<sequence>MTKPFVAAVLAAAALLSCAKTQDASGSAAKAQATTNVTATDGRLSIWLTADDRLTPFEGRANLQVWNVRLHFKNASTAPLRILVPDDRNRGPTSSLYLRSSDSNFGGSVPEWPRHGPMYTEQDFYLLAPGEERSFAQPVFPSPRLPSGKTFDVTWRYEVTMNAFPGGIGTLQPSHELFGGKPLPDLWNGKLETKPLALQMP</sequence>
<dbReference type="EMBL" id="CP012333">
    <property type="protein sequence ID" value="AKV03606.1"/>
    <property type="molecule type" value="Genomic_DNA"/>
</dbReference>
<evidence type="ECO:0000256" key="1">
    <source>
        <dbReference type="SAM" id="SignalP"/>
    </source>
</evidence>
<feature type="signal peptide" evidence="1">
    <location>
        <begin position="1"/>
        <end position="19"/>
    </location>
</feature>
<feature type="chain" id="PRO_5005467415" description="Lipoprotein" evidence="1">
    <location>
        <begin position="20"/>
        <end position="201"/>
    </location>
</feature>
<dbReference type="KEGG" id="llu:AKJ09_10269"/>
<keyword evidence="3" id="KW-1185">Reference proteome</keyword>
<proteinExistence type="predicted"/>
<keyword evidence="1" id="KW-0732">Signal</keyword>
<dbReference type="AlphaFoldDB" id="A0A0K1QCU3"/>
<reference evidence="2 3" key="1">
    <citation type="submission" date="2015-08" db="EMBL/GenBank/DDBJ databases">
        <authorList>
            <person name="Babu N.S."/>
            <person name="Beckwith C.J."/>
            <person name="Beseler K.G."/>
            <person name="Brison A."/>
            <person name="Carone J.V."/>
            <person name="Caskin T.P."/>
            <person name="Diamond M."/>
            <person name="Durham M.E."/>
            <person name="Foxe J.M."/>
            <person name="Go M."/>
            <person name="Henderson B.A."/>
            <person name="Jones I.B."/>
            <person name="McGettigan J.A."/>
            <person name="Micheletti S.J."/>
            <person name="Nasrallah M.E."/>
            <person name="Ortiz D."/>
            <person name="Piller C.R."/>
            <person name="Privatt S.R."/>
            <person name="Schneider S.L."/>
            <person name="Sharp S."/>
            <person name="Smith T.C."/>
            <person name="Stanton J.D."/>
            <person name="Ullery H.E."/>
            <person name="Wilson R.J."/>
            <person name="Serrano M.G."/>
            <person name="Buck G."/>
            <person name="Lee V."/>
            <person name="Wang Y."/>
            <person name="Carvalho R."/>
            <person name="Voegtly L."/>
            <person name="Shi R."/>
            <person name="Duckworth R."/>
            <person name="Johnson A."/>
            <person name="Loviza R."/>
            <person name="Walstead R."/>
            <person name="Shah Z."/>
            <person name="Kiflezghi M."/>
            <person name="Wade K."/>
            <person name="Ball S.L."/>
            <person name="Bradley K.W."/>
            <person name="Asai D.J."/>
            <person name="Bowman C.A."/>
            <person name="Russell D.A."/>
            <person name="Pope W.H."/>
            <person name="Jacobs-Sera D."/>
            <person name="Hendrix R.W."/>
            <person name="Hatfull G.F."/>
        </authorList>
    </citation>
    <scope>NUCLEOTIDE SEQUENCE [LARGE SCALE GENOMIC DNA]</scope>
    <source>
        <strain evidence="2 3">DSM 27648</strain>
    </source>
</reference>
<name>A0A0K1QCU3_9BACT</name>
<evidence type="ECO:0000313" key="2">
    <source>
        <dbReference type="EMBL" id="AKV03606.1"/>
    </source>
</evidence>
<organism evidence="2 3">
    <name type="scientific">Labilithrix luteola</name>
    <dbReference type="NCBI Taxonomy" id="1391654"/>
    <lineage>
        <taxon>Bacteria</taxon>
        <taxon>Pseudomonadati</taxon>
        <taxon>Myxococcota</taxon>
        <taxon>Polyangia</taxon>
        <taxon>Polyangiales</taxon>
        <taxon>Labilitrichaceae</taxon>
        <taxon>Labilithrix</taxon>
    </lineage>
</organism>
<dbReference type="PROSITE" id="PS51257">
    <property type="entry name" value="PROKAR_LIPOPROTEIN"/>
    <property type="match status" value="1"/>
</dbReference>